<dbReference type="EMBL" id="VSSQ01034824">
    <property type="protein sequence ID" value="MPM86893.1"/>
    <property type="molecule type" value="Genomic_DNA"/>
</dbReference>
<comment type="caution">
    <text evidence="1">The sequence shown here is derived from an EMBL/GenBank/DDBJ whole genome shotgun (WGS) entry which is preliminary data.</text>
</comment>
<proteinExistence type="predicted"/>
<reference evidence="1" key="1">
    <citation type="submission" date="2019-08" db="EMBL/GenBank/DDBJ databases">
        <authorList>
            <person name="Kucharzyk K."/>
            <person name="Murdoch R.W."/>
            <person name="Higgins S."/>
            <person name="Loffler F."/>
        </authorList>
    </citation>
    <scope>NUCLEOTIDE SEQUENCE</scope>
</reference>
<dbReference type="AlphaFoldDB" id="A0A645DDI3"/>
<name>A0A645DDI3_9ZZZZ</name>
<protein>
    <submittedName>
        <fullName evidence="1">Uncharacterized protein</fullName>
    </submittedName>
</protein>
<gene>
    <name evidence="1" type="ORF">SDC9_133986</name>
</gene>
<accession>A0A645DDI3</accession>
<organism evidence="1">
    <name type="scientific">bioreactor metagenome</name>
    <dbReference type="NCBI Taxonomy" id="1076179"/>
    <lineage>
        <taxon>unclassified sequences</taxon>
        <taxon>metagenomes</taxon>
        <taxon>ecological metagenomes</taxon>
    </lineage>
</organism>
<evidence type="ECO:0000313" key="1">
    <source>
        <dbReference type="EMBL" id="MPM86893.1"/>
    </source>
</evidence>
<sequence length="143" mass="16930">MRGQQLKIIDHRIFCRFIDGNIIDEYIIDGFSVSFFFYAESACAVSLRVCVHKQNTLALLRKACTQVYGCGRLADATFLIGYRDDFHDREFPPIFTFLSKGYFDLFFLDFLKISLFESFFFVDCEKNRYRHFSRIRKGIQCFT</sequence>